<organism evidence="2 3">
    <name type="scientific">Myroides pelagicus</name>
    <dbReference type="NCBI Taxonomy" id="270914"/>
    <lineage>
        <taxon>Bacteria</taxon>
        <taxon>Pseudomonadati</taxon>
        <taxon>Bacteroidota</taxon>
        <taxon>Flavobacteriia</taxon>
        <taxon>Flavobacteriales</taxon>
        <taxon>Flavobacteriaceae</taxon>
        <taxon>Myroides</taxon>
    </lineage>
</organism>
<evidence type="ECO:0000313" key="3">
    <source>
        <dbReference type="Proteomes" id="UP000488936"/>
    </source>
</evidence>
<protein>
    <submittedName>
        <fullName evidence="2">Spermidine synthase</fullName>
    </submittedName>
</protein>
<gene>
    <name evidence="2" type="ORF">GJV77_04000</name>
</gene>
<evidence type="ECO:0000313" key="2">
    <source>
        <dbReference type="EMBL" id="MTH29082.1"/>
    </source>
</evidence>
<dbReference type="GO" id="GO:0008295">
    <property type="term" value="P:spermidine biosynthetic process"/>
    <property type="evidence" value="ECO:0007669"/>
    <property type="project" value="UniProtKB-KW"/>
</dbReference>
<proteinExistence type="predicted"/>
<accession>A0A7K1GJM7</accession>
<sequence>MITKFLSYFFPITVKKYSSSISNQLDITWQKGELNLNSKNTNYSYGNLERVLRDGLKYIGERKIKNMDSILILGLGAGSVVDTLRNHIQYENKITSIELDPIVIDLGKKYFKLNELQHKHTIIQIDAFEYALRSKETFNLIIIDIFQDHIMPSFLFEDYFIRHIKKMLRKDGFILFNTITLNQEHKLRNEKFISLFDNTNYSTRIYPKSLKYNELLTIKKLS</sequence>
<dbReference type="EMBL" id="WMJY01000006">
    <property type="protein sequence ID" value="MTH29082.1"/>
    <property type="molecule type" value="Genomic_DNA"/>
</dbReference>
<dbReference type="PANTHER" id="PTHR11558:SF11">
    <property type="entry name" value="SPERMIDINE SYNTHASE"/>
    <property type="match status" value="1"/>
</dbReference>
<comment type="caution">
    <text evidence="2">The sequence shown here is derived from an EMBL/GenBank/DDBJ whole genome shotgun (WGS) entry which is preliminary data.</text>
</comment>
<keyword evidence="3" id="KW-1185">Reference proteome</keyword>
<dbReference type="GO" id="GO:0005829">
    <property type="term" value="C:cytosol"/>
    <property type="evidence" value="ECO:0007669"/>
    <property type="project" value="TreeGrafter"/>
</dbReference>
<dbReference type="SUPFAM" id="SSF53335">
    <property type="entry name" value="S-adenosyl-L-methionine-dependent methyltransferases"/>
    <property type="match status" value="1"/>
</dbReference>
<dbReference type="Pfam" id="PF01564">
    <property type="entry name" value="Spermine_synth"/>
    <property type="match status" value="1"/>
</dbReference>
<keyword evidence="1" id="KW-0745">Spermidine biosynthesis</keyword>
<dbReference type="OrthoDB" id="650847at2"/>
<dbReference type="GO" id="GO:0004766">
    <property type="term" value="F:spermidine synthase activity"/>
    <property type="evidence" value="ECO:0007669"/>
    <property type="project" value="TreeGrafter"/>
</dbReference>
<name>A0A7K1GJM7_9FLAO</name>
<evidence type="ECO:0000256" key="1">
    <source>
        <dbReference type="ARBA" id="ARBA00023066"/>
    </source>
</evidence>
<dbReference type="Proteomes" id="UP000488936">
    <property type="component" value="Unassembled WGS sequence"/>
</dbReference>
<dbReference type="InterPro" id="IPR029063">
    <property type="entry name" value="SAM-dependent_MTases_sf"/>
</dbReference>
<dbReference type="AlphaFoldDB" id="A0A7K1GJM7"/>
<dbReference type="NCBIfam" id="NF037959">
    <property type="entry name" value="MFS_SpdSyn"/>
    <property type="match status" value="1"/>
</dbReference>
<dbReference type="PANTHER" id="PTHR11558">
    <property type="entry name" value="SPERMIDINE/SPERMINE SYNTHASE"/>
    <property type="match status" value="1"/>
</dbReference>
<dbReference type="InterPro" id="IPR001045">
    <property type="entry name" value="Spermi_synthase"/>
</dbReference>
<dbReference type="CDD" id="cd02440">
    <property type="entry name" value="AdoMet_MTases"/>
    <property type="match status" value="1"/>
</dbReference>
<reference evidence="2 3" key="1">
    <citation type="journal article" date="2006" name="Int. J. Syst. Evol. Microbiol.">
        <title>Myroides pelagicus sp. nov., isolated from seawater in Thailand.</title>
        <authorList>
            <person name="Yoon J."/>
            <person name="Maneerat S."/>
            <person name="Kawai F."/>
            <person name="Yokota A."/>
        </authorList>
    </citation>
    <scope>NUCLEOTIDE SEQUENCE [LARGE SCALE GENOMIC DNA]</scope>
    <source>
        <strain evidence="2 3">SM1T</strain>
    </source>
</reference>
<dbReference type="Gene3D" id="3.40.50.150">
    <property type="entry name" value="Vaccinia Virus protein VP39"/>
    <property type="match status" value="1"/>
</dbReference>
<dbReference type="RefSeq" id="WP_155035062.1">
    <property type="nucleotide sequence ID" value="NZ_JAYMMG010000011.1"/>
</dbReference>